<protein>
    <submittedName>
        <fullName evidence="1">Uncharacterized protein</fullName>
    </submittedName>
</protein>
<gene>
    <name evidence="1" type="ORF">SAY87_023952</name>
</gene>
<evidence type="ECO:0000313" key="2">
    <source>
        <dbReference type="Proteomes" id="UP001345219"/>
    </source>
</evidence>
<accession>A0AAN7KZG7</accession>
<reference evidence="1 2" key="1">
    <citation type="journal article" date="2023" name="Hortic Res">
        <title>Pangenome of water caltrop reveals structural variations and asymmetric subgenome divergence after allopolyploidization.</title>
        <authorList>
            <person name="Zhang X."/>
            <person name="Chen Y."/>
            <person name="Wang L."/>
            <person name="Yuan Y."/>
            <person name="Fang M."/>
            <person name="Shi L."/>
            <person name="Lu R."/>
            <person name="Comes H.P."/>
            <person name="Ma Y."/>
            <person name="Chen Y."/>
            <person name="Huang G."/>
            <person name="Zhou Y."/>
            <person name="Zheng Z."/>
            <person name="Qiu Y."/>
        </authorList>
    </citation>
    <scope>NUCLEOTIDE SEQUENCE [LARGE SCALE GENOMIC DNA]</scope>
    <source>
        <tissue evidence="1">Roots</tissue>
    </source>
</reference>
<comment type="caution">
    <text evidence="1">The sequence shown here is derived from an EMBL/GenBank/DDBJ whole genome shotgun (WGS) entry which is preliminary data.</text>
</comment>
<organism evidence="1 2">
    <name type="scientific">Trapa incisa</name>
    <dbReference type="NCBI Taxonomy" id="236973"/>
    <lineage>
        <taxon>Eukaryota</taxon>
        <taxon>Viridiplantae</taxon>
        <taxon>Streptophyta</taxon>
        <taxon>Embryophyta</taxon>
        <taxon>Tracheophyta</taxon>
        <taxon>Spermatophyta</taxon>
        <taxon>Magnoliopsida</taxon>
        <taxon>eudicotyledons</taxon>
        <taxon>Gunneridae</taxon>
        <taxon>Pentapetalae</taxon>
        <taxon>rosids</taxon>
        <taxon>malvids</taxon>
        <taxon>Myrtales</taxon>
        <taxon>Lythraceae</taxon>
        <taxon>Trapa</taxon>
    </lineage>
</organism>
<dbReference type="Proteomes" id="UP001345219">
    <property type="component" value="Chromosome 18"/>
</dbReference>
<dbReference type="EMBL" id="JAXIOK010000003">
    <property type="protein sequence ID" value="KAK4775991.1"/>
    <property type="molecule type" value="Genomic_DNA"/>
</dbReference>
<keyword evidence="2" id="KW-1185">Reference proteome</keyword>
<evidence type="ECO:0000313" key="1">
    <source>
        <dbReference type="EMBL" id="KAK4775991.1"/>
    </source>
</evidence>
<dbReference type="AlphaFoldDB" id="A0AAN7KZG7"/>
<name>A0AAN7KZG7_9MYRT</name>
<sequence length="71" mass="8016">MTEGEAAHWVMESSPLLFADSHPHLGGPPGRGISSYSLPLKAHLESNLWLRINCSKQVKFSAQERLWSYHQ</sequence>
<proteinExistence type="predicted"/>